<protein>
    <submittedName>
        <fullName evidence="2">DUF1311 domain-containing protein</fullName>
    </submittedName>
</protein>
<comment type="caution">
    <text evidence="2">The sequence shown here is derived from an EMBL/GenBank/DDBJ whole genome shotgun (WGS) entry which is preliminary data.</text>
</comment>
<sequence>MAALVAGPALAQDDMVFDDSIVGQCVQAAADAGAAEACIGKAADDCMTRNPGGESTYGMNFCIGQEAAVWDGLLNAEYQRVMASDKEIDAQTKADGYGAPELAPALKAMQRAWIAYRDTTCTYEASQWGGGTGAGPAYAGCMMRLTAMQTLYLRDTGPF</sequence>
<organism evidence="2 3">
    <name type="scientific">Donghicola mangrovi</name>
    <dbReference type="NCBI Taxonomy" id="2729614"/>
    <lineage>
        <taxon>Bacteria</taxon>
        <taxon>Pseudomonadati</taxon>
        <taxon>Pseudomonadota</taxon>
        <taxon>Alphaproteobacteria</taxon>
        <taxon>Rhodobacterales</taxon>
        <taxon>Roseobacteraceae</taxon>
        <taxon>Donghicola</taxon>
    </lineage>
</organism>
<dbReference type="Gene3D" id="1.20.1270.180">
    <property type="match status" value="1"/>
</dbReference>
<evidence type="ECO:0000313" key="2">
    <source>
        <dbReference type="EMBL" id="NVO24885.1"/>
    </source>
</evidence>
<evidence type="ECO:0000313" key="3">
    <source>
        <dbReference type="Proteomes" id="UP000592216"/>
    </source>
</evidence>
<proteinExistence type="predicted"/>
<dbReference type="InterPro" id="IPR009739">
    <property type="entry name" value="LprI-like_N"/>
</dbReference>
<dbReference type="AlphaFoldDB" id="A0A850QEQ6"/>
<evidence type="ECO:0000259" key="1">
    <source>
        <dbReference type="Pfam" id="PF07007"/>
    </source>
</evidence>
<feature type="domain" description="Lysozyme inhibitor LprI-like N-terminal" evidence="1">
    <location>
        <begin position="46"/>
        <end position="152"/>
    </location>
</feature>
<name>A0A850QEQ6_9RHOB</name>
<accession>A0A850QEQ6</accession>
<dbReference type="Proteomes" id="UP000592216">
    <property type="component" value="Unassembled WGS sequence"/>
</dbReference>
<gene>
    <name evidence="2" type="ORF">HJ536_16130</name>
</gene>
<reference evidence="2 3" key="1">
    <citation type="submission" date="2020-04" db="EMBL/GenBank/DDBJ databases">
        <title>Donghicola sp., a member of the Rhodobacteraceae family isolated from mangrove forest in Thailand.</title>
        <authorList>
            <person name="Charoenyingcharoen P."/>
            <person name="Yukphan P."/>
        </authorList>
    </citation>
    <scope>NUCLEOTIDE SEQUENCE [LARGE SCALE GENOMIC DNA]</scope>
    <source>
        <strain evidence="2 3">B5-SW-15</strain>
    </source>
</reference>
<dbReference type="EMBL" id="JABCJE010000009">
    <property type="protein sequence ID" value="NVO24885.1"/>
    <property type="molecule type" value="Genomic_DNA"/>
</dbReference>
<dbReference type="Pfam" id="PF07007">
    <property type="entry name" value="LprI"/>
    <property type="match status" value="1"/>
</dbReference>